<evidence type="ECO:0000313" key="10">
    <source>
        <dbReference type="EMBL" id="KKN10128.1"/>
    </source>
</evidence>
<dbReference type="NCBIfam" id="TIGR00073">
    <property type="entry name" value="hypB"/>
    <property type="match status" value="1"/>
</dbReference>
<evidence type="ECO:0000256" key="2">
    <source>
        <dbReference type="ARBA" id="ARBA00022596"/>
    </source>
</evidence>
<evidence type="ECO:0000256" key="8">
    <source>
        <dbReference type="SAM" id="Coils"/>
    </source>
</evidence>
<feature type="non-terminal residue" evidence="10">
    <location>
        <position position="206"/>
    </location>
</feature>
<keyword evidence="3" id="KW-0479">Metal-binding</keyword>
<reference evidence="10" key="1">
    <citation type="journal article" date="2015" name="Nature">
        <title>Complex archaea that bridge the gap between prokaryotes and eukaryotes.</title>
        <authorList>
            <person name="Spang A."/>
            <person name="Saw J.H."/>
            <person name="Jorgensen S.L."/>
            <person name="Zaremba-Niedzwiedzka K."/>
            <person name="Martijn J."/>
            <person name="Lind A.E."/>
            <person name="van Eijk R."/>
            <person name="Schleper C."/>
            <person name="Guy L."/>
            <person name="Ettema T.J."/>
        </authorList>
    </citation>
    <scope>NUCLEOTIDE SEQUENCE</scope>
</reference>
<keyword evidence="6" id="KW-0862">Zinc</keyword>
<dbReference type="GO" id="GO:0051604">
    <property type="term" value="P:protein maturation"/>
    <property type="evidence" value="ECO:0007669"/>
    <property type="project" value="InterPro"/>
</dbReference>
<dbReference type="Gene3D" id="3.40.50.300">
    <property type="entry name" value="P-loop containing nucleotide triphosphate hydrolases"/>
    <property type="match status" value="1"/>
</dbReference>
<keyword evidence="2" id="KW-0533">Nickel</keyword>
<evidence type="ECO:0000256" key="6">
    <source>
        <dbReference type="ARBA" id="ARBA00022833"/>
    </source>
</evidence>
<evidence type="ECO:0000259" key="9">
    <source>
        <dbReference type="Pfam" id="PF02492"/>
    </source>
</evidence>
<dbReference type="PANTHER" id="PTHR30134">
    <property type="entry name" value="HYDROGENASE PROTEIN ASSEMBLY PROTEIN, NICKEL CHAPERONE"/>
    <property type="match status" value="1"/>
</dbReference>
<accession>A0A0F9QY94</accession>
<proteinExistence type="inferred from homology"/>
<feature type="coiled-coil region" evidence="8">
    <location>
        <begin position="6"/>
        <end position="33"/>
    </location>
</feature>
<dbReference type="GO" id="GO:0008270">
    <property type="term" value="F:zinc ion binding"/>
    <property type="evidence" value="ECO:0007669"/>
    <property type="project" value="TreeGrafter"/>
</dbReference>
<evidence type="ECO:0000256" key="3">
    <source>
        <dbReference type="ARBA" id="ARBA00022723"/>
    </source>
</evidence>
<dbReference type="InterPro" id="IPR027417">
    <property type="entry name" value="P-loop_NTPase"/>
</dbReference>
<dbReference type="InterPro" id="IPR004392">
    <property type="entry name" value="Hyd_mat_HypB"/>
</dbReference>
<dbReference type="PANTHER" id="PTHR30134:SF2">
    <property type="entry name" value="HYDROGENASE MATURATION FACTOR HYPB"/>
    <property type="match status" value="1"/>
</dbReference>
<gene>
    <name evidence="10" type="ORF">LCGC14_1039630</name>
</gene>
<dbReference type="AlphaFoldDB" id="A0A0F9QY94"/>
<dbReference type="GO" id="GO:0005525">
    <property type="term" value="F:GTP binding"/>
    <property type="evidence" value="ECO:0007669"/>
    <property type="project" value="UniProtKB-KW"/>
</dbReference>
<keyword evidence="4" id="KW-0547">Nucleotide-binding</keyword>
<keyword evidence="5" id="KW-0378">Hydrolase</keyword>
<evidence type="ECO:0000256" key="5">
    <source>
        <dbReference type="ARBA" id="ARBA00022801"/>
    </source>
</evidence>
<comment type="similarity">
    <text evidence="1">Belongs to the SIMIBI class G3E GTPase family. HypB/HupM subfamily.</text>
</comment>
<keyword evidence="8" id="KW-0175">Coiled coil</keyword>
<dbReference type="PIRSF" id="PIRSF005624">
    <property type="entry name" value="Ni-bind_GTPase"/>
    <property type="match status" value="1"/>
</dbReference>
<evidence type="ECO:0000256" key="1">
    <source>
        <dbReference type="ARBA" id="ARBA00006211"/>
    </source>
</evidence>
<dbReference type="SUPFAM" id="SSF52540">
    <property type="entry name" value="P-loop containing nucleoside triphosphate hydrolases"/>
    <property type="match status" value="1"/>
</dbReference>
<dbReference type="EMBL" id="LAZR01004273">
    <property type="protein sequence ID" value="KKN10128.1"/>
    <property type="molecule type" value="Genomic_DNA"/>
</dbReference>
<dbReference type="Pfam" id="PF02492">
    <property type="entry name" value="cobW"/>
    <property type="match status" value="1"/>
</dbReference>
<protein>
    <recommendedName>
        <fullName evidence="9">CobW/HypB/UreG nucleotide-binding domain-containing protein</fullName>
    </recommendedName>
</protein>
<sequence>MPEKGISKIIELNEDLLANNDELAKKNNKLLHKSKIKSVDLVGAIGAGKTAIIESIVKRISKDHRILVINGDVTTRVDAGRIEKHGVRTIQINTGRECALNSYHISQVLTNYDLHQIDLLFIENVGNLICPSDFILGTDKRVVVVSITEGEWVIEKHPLLFKTSDIAIINKIDLLDVIDVNIEKMINDAREINPKLKIFKTSALTG</sequence>
<dbReference type="GO" id="GO:0003924">
    <property type="term" value="F:GTPase activity"/>
    <property type="evidence" value="ECO:0007669"/>
    <property type="project" value="InterPro"/>
</dbReference>
<dbReference type="GO" id="GO:0016151">
    <property type="term" value="F:nickel cation binding"/>
    <property type="evidence" value="ECO:0007669"/>
    <property type="project" value="InterPro"/>
</dbReference>
<dbReference type="InterPro" id="IPR003495">
    <property type="entry name" value="CobW/HypB/UreG_nucleotide-bd"/>
</dbReference>
<name>A0A0F9QY94_9ZZZZ</name>
<evidence type="ECO:0000256" key="7">
    <source>
        <dbReference type="ARBA" id="ARBA00023134"/>
    </source>
</evidence>
<comment type="caution">
    <text evidence="10">The sequence shown here is derived from an EMBL/GenBank/DDBJ whole genome shotgun (WGS) entry which is preliminary data.</text>
</comment>
<keyword evidence="7" id="KW-0342">GTP-binding</keyword>
<organism evidence="10">
    <name type="scientific">marine sediment metagenome</name>
    <dbReference type="NCBI Taxonomy" id="412755"/>
    <lineage>
        <taxon>unclassified sequences</taxon>
        <taxon>metagenomes</taxon>
        <taxon>ecological metagenomes</taxon>
    </lineage>
</organism>
<evidence type="ECO:0000256" key="4">
    <source>
        <dbReference type="ARBA" id="ARBA00022741"/>
    </source>
</evidence>
<feature type="domain" description="CobW/HypB/UreG nucleotide-binding" evidence="9">
    <location>
        <begin position="41"/>
        <end position="199"/>
    </location>
</feature>